<dbReference type="InterPro" id="IPR005119">
    <property type="entry name" value="LysR_subst-bd"/>
</dbReference>
<evidence type="ECO:0000256" key="4">
    <source>
        <dbReference type="ARBA" id="ARBA00023163"/>
    </source>
</evidence>
<protein>
    <submittedName>
        <fullName evidence="6">DNA-binding transcriptional regulator, LysR family</fullName>
    </submittedName>
</protein>
<dbReference type="Proteomes" id="UP000184245">
    <property type="component" value="Unassembled WGS sequence"/>
</dbReference>
<dbReference type="AlphaFoldDB" id="A0A1M5BUI7"/>
<keyword evidence="3 6" id="KW-0238">DNA-binding</keyword>
<evidence type="ECO:0000256" key="2">
    <source>
        <dbReference type="ARBA" id="ARBA00023015"/>
    </source>
</evidence>
<keyword evidence="4" id="KW-0804">Transcription</keyword>
<comment type="similarity">
    <text evidence="1">Belongs to the LysR transcriptional regulatory family.</text>
</comment>
<dbReference type="Gene3D" id="1.10.10.10">
    <property type="entry name" value="Winged helix-like DNA-binding domain superfamily/Winged helix DNA-binding domain"/>
    <property type="match status" value="1"/>
</dbReference>
<evidence type="ECO:0000313" key="6">
    <source>
        <dbReference type="EMBL" id="SHF46234.1"/>
    </source>
</evidence>
<dbReference type="InterPro" id="IPR036390">
    <property type="entry name" value="WH_DNA-bd_sf"/>
</dbReference>
<keyword evidence="2" id="KW-0805">Transcription regulation</keyword>
<evidence type="ECO:0000256" key="1">
    <source>
        <dbReference type="ARBA" id="ARBA00009437"/>
    </source>
</evidence>
<evidence type="ECO:0000259" key="5">
    <source>
        <dbReference type="PROSITE" id="PS50931"/>
    </source>
</evidence>
<dbReference type="InterPro" id="IPR036388">
    <property type="entry name" value="WH-like_DNA-bd_sf"/>
</dbReference>
<sequence length="293" mass="32615">MTIRHLYIFKVVCEEGSFTRAAHRLYMTQPAVSHAILELEAEIGSPLFDRLSRRIYLNASGKLMLSKVNRLLELYEDLKTNALTAEQPLPLRIGSTITIGNFWLPSIMAAFCSSAEHIQEQIIIEQAGAVTQKLLNNELDLALIEGPIPYSQLVSLPFSSYSLLFLCSPGHPCARRPMLTLEDLQRERLLVREKGSAIRDTLDSAFTLAGLSLTPAWTSVNSQALIQAAKASLGVTVLPDILVKEEIKKGELISLETGELSLRNANHIVYHKDKYISEAMKLFIETAINAFHL</sequence>
<feature type="domain" description="HTH lysR-type" evidence="5">
    <location>
        <begin position="1"/>
        <end position="58"/>
    </location>
</feature>
<proteinExistence type="inferred from homology"/>
<name>A0A1M5BUI7_9CLOT</name>
<dbReference type="PANTHER" id="PTHR30126:SF40">
    <property type="entry name" value="HTH-TYPE TRANSCRIPTIONAL REGULATOR GLTR"/>
    <property type="match status" value="1"/>
</dbReference>
<dbReference type="STRING" id="1122155.SAMN02745158_03837"/>
<dbReference type="EMBL" id="FQVI01000030">
    <property type="protein sequence ID" value="SHF46234.1"/>
    <property type="molecule type" value="Genomic_DNA"/>
</dbReference>
<dbReference type="GO" id="GO:0000976">
    <property type="term" value="F:transcription cis-regulatory region binding"/>
    <property type="evidence" value="ECO:0007669"/>
    <property type="project" value="TreeGrafter"/>
</dbReference>
<keyword evidence="7" id="KW-1185">Reference proteome</keyword>
<dbReference type="PROSITE" id="PS50931">
    <property type="entry name" value="HTH_LYSR"/>
    <property type="match status" value="1"/>
</dbReference>
<reference evidence="6 7" key="1">
    <citation type="submission" date="2016-11" db="EMBL/GenBank/DDBJ databases">
        <authorList>
            <person name="Jaros S."/>
            <person name="Januszkiewicz K."/>
            <person name="Wedrychowicz H."/>
        </authorList>
    </citation>
    <scope>NUCLEOTIDE SEQUENCE [LARGE SCALE GENOMIC DNA]</scope>
    <source>
        <strain evidence="6 7">DSM 17459</strain>
    </source>
</reference>
<evidence type="ECO:0000313" key="7">
    <source>
        <dbReference type="Proteomes" id="UP000184245"/>
    </source>
</evidence>
<dbReference type="SUPFAM" id="SSF46785">
    <property type="entry name" value="Winged helix' DNA-binding domain"/>
    <property type="match status" value="1"/>
</dbReference>
<dbReference type="RefSeq" id="WP_072854388.1">
    <property type="nucleotide sequence ID" value="NZ_FQVI01000030.1"/>
</dbReference>
<dbReference type="Pfam" id="PF00126">
    <property type="entry name" value="HTH_1"/>
    <property type="match status" value="1"/>
</dbReference>
<dbReference type="OrthoDB" id="9785745at2"/>
<dbReference type="GO" id="GO:0003700">
    <property type="term" value="F:DNA-binding transcription factor activity"/>
    <property type="evidence" value="ECO:0007669"/>
    <property type="project" value="InterPro"/>
</dbReference>
<evidence type="ECO:0000256" key="3">
    <source>
        <dbReference type="ARBA" id="ARBA00023125"/>
    </source>
</evidence>
<gene>
    <name evidence="6" type="ORF">SAMN02745158_03837</name>
</gene>
<dbReference type="InterPro" id="IPR000847">
    <property type="entry name" value="LysR_HTH_N"/>
</dbReference>
<organism evidence="6 7">
    <name type="scientific">Lactonifactor longoviformis DSM 17459</name>
    <dbReference type="NCBI Taxonomy" id="1122155"/>
    <lineage>
        <taxon>Bacteria</taxon>
        <taxon>Bacillati</taxon>
        <taxon>Bacillota</taxon>
        <taxon>Clostridia</taxon>
        <taxon>Eubacteriales</taxon>
        <taxon>Clostridiaceae</taxon>
        <taxon>Lactonifactor</taxon>
    </lineage>
</organism>
<dbReference type="FunFam" id="1.10.10.10:FF:000001">
    <property type="entry name" value="LysR family transcriptional regulator"/>
    <property type="match status" value="1"/>
</dbReference>
<dbReference type="Gene3D" id="3.40.190.290">
    <property type="match status" value="1"/>
</dbReference>
<dbReference type="PANTHER" id="PTHR30126">
    <property type="entry name" value="HTH-TYPE TRANSCRIPTIONAL REGULATOR"/>
    <property type="match status" value="1"/>
</dbReference>
<dbReference type="Pfam" id="PF03466">
    <property type="entry name" value="LysR_substrate"/>
    <property type="match status" value="1"/>
</dbReference>
<dbReference type="SUPFAM" id="SSF53850">
    <property type="entry name" value="Periplasmic binding protein-like II"/>
    <property type="match status" value="1"/>
</dbReference>
<accession>A0A1M5BUI7</accession>
<dbReference type="PRINTS" id="PR00039">
    <property type="entry name" value="HTHLYSR"/>
</dbReference>